<dbReference type="RefSeq" id="WP_156574916.1">
    <property type="nucleotide sequence ID" value="NZ_CP046415.1"/>
</dbReference>
<protein>
    <submittedName>
        <fullName evidence="1">Uncharacterized protein</fullName>
    </submittedName>
</protein>
<name>A0A6I6CYA2_9GAMM</name>
<dbReference type="KEGG" id="ghl:GM160_09980"/>
<reference evidence="1 2" key="1">
    <citation type="submission" date="2019-11" db="EMBL/GenBank/DDBJ databases">
        <authorList>
            <person name="Zhang J."/>
            <person name="Sun C."/>
        </authorList>
    </citation>
    <scope>NUCLEOTIDE SEQUENCE [LARGE SCALE GENOMIC DNA]</scope>
    <source>
        <strain evidence="2">sp2</strain>
    </source>
</reference>
<sequence>MNLQPVVAQRVERLCSLLGSALWQVQGVEEILAKYYAIVFKLSDSPSLEEIESEFERNFAHTAGRLAGLIRKQRGEQDPLAARLSTFVDERAWLVHKLRRKDYLSLREEIGFDSVLARIQRVEVEAEQLIELFHNLLIDHFVSIGVPLEHIEEEHEKALREIFRK</sequence>
<dbReference type="Proteomes" id="UP000427716">
    <property type="component" value="Chromosome"/>
</dbReference>
<organism evidence="1 2">
    <name type="scientific">Guyparkeria halophila</name>
    <dbReference type="NCBI Taxonomy" id="47960"/>
    <lineage>
        <taxon>Bacteria</taxon>
        <taxon>Pseudomonadati</taxon>
        <taxon>Pseudomonadota</taxon>
        <taxon>Gammaproteobacteria</taxon>
        <taxon>Chromatiales</taxon>
        <taxon>Thioalkalibacteraceae</taxon>
        <taxon>Guyparkeria</taxon>
    </lineage>
</organism>
<accession>A0A6I6CYA2</accession>
<evidence type="ECO:0000313" key="2">
    <source>
        <dbReference type="Proteomes" id="UP000427716"/>
    </source>
</evidence>
<proteinExistence type="predicted"/>
<gene>
    <name evidence="1" type="ORF">GM160_09980</name>
</gene>
<keyword evidence="2" id="KW-1185">Reference proteome</keyword>
<dbReference type="AlphaFoldDB" id="A0A6I6CYA2"/>
<dbReference type="EMBL" id="CP046415">
    <property type="protein sequence ID" value="QGT79189.1"/>
    <property type="molecule type" value="Genomic_DNA"/>
</dbReference>
<evidence type="ECO:0000313" key="1">
    <source>
        <dbReference type="EMBL" id="QGT79189.1"/>
    </source>
</evidence>